<dbReference type="SMART" id="SM00926">
    <property type="entry name" value="Molybdop_Fe4S4"/>
    <property type="match status" value="1"/>
</dbReference>
<evidence type="ECO:0000256" key="8">
    <source>
        <dbReference type="ARBA" id="ARBA00022764"/>
    </source>
</evidence>
<dbReference type="InterPro" id="IPR006656">
    <property type="entry name" value="Mopterin_OxRdtase"/>
</dbReference>
<keyword evidence="12" id="KW-0408">Iron</keyword>
<dbReference type="NCBIfam" id="TIGR01553">
    <property type="entry name" value="formate-DH-alph"/>
    <property type="match status" value="1"/>
</dbReference>
<dbReference type="CDD" id="cd02792">
    <property type="entry name" value="MopB_CT_Formate-Dh-Na-like"/>
    <property type="match status" value="1"/>
</dbReference>
<feature type="domain" description="4Fe-4S Mo/W bis-MGD-type" evidence="15">
    <location>
        <begin position="42"/>
        <end position="98"/>
    </location>
</feature>
<dbReference type="Proteomes" id="UP000006583">
    <property type="component" value="Chromosome"/>
</dbReference>
<keyword evidence="11 16" id="KW-0560">Oxidoreductase</keyword>
<keyword evidence="8" id="KW-0574">Periplasm</keyword>
<evidence type="ECO:0000313" key="17">
    <source>
        <dbReference type="Proteomes" id="UP000006583"/>
    </source>
</evidence>
<dbReference type="EMBL" id="CP002829">
    <property type="protein sequence ID" value="AEH23528.1"/>
    <property type="molecule type" value="Genomic_DNA"/>
</dbReference>
<evidence type="ECO:0000256" key="9">
    <source>
        <dbReference type="ARBA" id="ARBA00022837"/>
    </source>
</evidence>
<name>F8C337_THEGP</name>
<dbReference type="PATRIC" id="fig|795359.3.peg.1475"/>
<evidence type="ECO:0000256" key="7">
    <source>
        <dbReference type="ARBA" id="ARBA00022729"/>
    </source>
</evidence>
<comment type="cofactor">
    <cofactor evidence="1">
        <name>W-bis(molybdopterin guanine dinucleotide)</name>
        <dbReference type="ChEBI" id="CHEBI:60537"/>
    </cofactor>
</comment>
<proteinExistence type="inferred from homology"/>
<keyword evidence="17" id="KW-1185">Reference proteome</keyword>
<evidence type="ECO:0000256" key="6">
    <source>
        <dbReference type="ARBA" id="ARBA00022723"/>
    </source>
</evidence>
<dbReference type="PROSITE" id="PS51318">
    <property type="entry name" value="TAT"/>
    <property type="match status" value="1"/>
</dbReference>
<dbReference type="GO" id="GO:0047111">
    <property type="term" value="F:formate dehydrogenase (cytochrome-c-553) activity"/>
    <property type="evidence" value="ECO:0007669"/>
    <property type="project" value="InterPro"/>
</dbReference>
<gene>
    <name evidence="16" type="ordered locus">TOPB45_1449</name>
</gene>
<comment type="similarity">
    <text evidence="4">Belongs to the prokaryotic molybdopterin-containing oxidoreductase family.</text>
</comment>
<dbReference type="SUPFAM" id="SSF50692">
    <property type="entry name" value="ADC-like"/>
    <property type="match status" value="1"/>
</dbReference>
<keyword evidence="6" id="KW-0479">Metal-binding</keyword>
<keyword evidence="14" id="KW-0826">Tungsten</keyword>
<dbReference type="GO" id="GO:0008863">
    <property type="term" value="F:formate dehydrogenase (NAD+) activity"/>
    <property type="evidence" value="ECO:0007669"/>
    <property type="project" value="InterPro"/>
</dbReference>
<keyword evidence="9" id="KW-0106">Calcium</keyword>
<dbReference type="GO" id="GO:0043546">
    <property type="term" value="F:molybdopterin cofactor binding"/>
    <property type="evidence" value="ECO:0007669"/>
    <property type="project" value="InterPro"/>
</dbReference>
<dbReference type="KEGG" id="top:TOPB45_1449"/>
<dbReference type="FunFam" id="3.40.228.10:FF:000009">
    <property type="entry name" value="Formate dehydrogenase, alpha subunit, selenocysteine-containing"/>
    <property type="match status" value="1"/>
</dbReference>
<dbReference type="InterPro" id="IPR009010">
    <property type="entry name" value="Asp_de-COase-like_dom_sf"/>
</dbReference>
<dbReference type="EC" id="1.7.99.4" evidence="16"/>
<keyword evidence="13" id="KW-0411">Iron-sulfur</keyword>
<dbReference type="AlphaFoldDB" id="F8C337"/>
<keyword evidence="10" id="KW-0712">Selenocysteine</keyword>
<dbReference type="InterPro" id="IPR006963">
    <property type="entry name" value="Mopterin_OxRdtase_4Fe-4S_dom"/>
</dbReference>
<dbReference type="InterPro" id="IPR006657">
    <property type="entry name" value="MoPterin_dinucl-bd_dom"/>
</dbReference>
<keyword evidence="7" id="KW-0732">Signal</keyword>
<evidence type="ECO:0000256" key="2">
    <source>
        <dbReference type="ARBA" id="ARBA00001966"/>
    </source>
</evidence>
<evidence type="ECO:0000256" key="4">
    <source>
        <dbReference type="ARBA" id="ARBA00010312"/>
    </source>
</evidence>
<evidence type="ECO:0000256" key="14">
    <source>
        <dbReference type="ARBA" id="ARBA00023245"/>
    </source>
</evidence>
<dbReference type="PROSITE" id="PS51669">
    <property type="entry name" value="4FE4S_MOW_BIS_MGD"/>
    <property type="match status" value="1"/>
</dbReference>
<dbReference type="GO" id="GO:0009055">
    <property type="term" value="F:electron transfer activity"/>
    <property type="evidence" value="ECO:0007669"/>
    <property type="project" value="InterPro"/>
</dbReference>
<dbReference type="InterPro" id="IPR006311">
    <property type="entry name" value="TAT_signal"/>
</dbReference>
<dbReference type="Pfam" id="PF01568">
    <property type="entry name" value="Molydop_binding"/>
    <property type="match status" value="1"/>
</dbReference>
<evidence type="ECO:0000256" key="1">
    <source>
        <dbReference type="ARBA" id="ARBA00001930"/>
    </source>
</evidence>
<protein>
    <submittedName>
        <fullName evidence="16">Formate dehydrogenase, alpha subunit</fullName>
        <ecNumber evidence="16">1.7.99.4</ecNumber>
    </submittedName>
</protein>
<dbReference type="GO" id="GO:0030151">
    <property type="term" value="F:molybdenum ion binding"/>
    <property type="evidence" value="ECO:0007669"/>
    <property type="project" value="TreeGrafter"/>
</dbReference>
<dbReference type="Gene3D" id="3.30.200.210">
    <property type="match status" value="1"/>
</dbReference>
<dbReference type="GO" id="GO:0009061">
    <property type="term" value="P:anaerobic respiration"/>
    <property type="evidence" value="ECO:0007669"/>
    <property type="project" value="TreeGrafter"/>
</dbReference>
<dbReference type="Gene3D" id="3.40.228.10">
    <property type="entry name" value="Dimethylsulfoxide Reductase, domain 2"/>
    <property type="match status" value="2"/>
</dbReference>
<dbReference type="RefSeq" id="WP_013910226.1">
    <property type="nucleotide sequence ID" value="NC_015682.1"/>
</dbReference>
<evidence type="ECO:0000256" key="12">
    <source>
        <dbReference type="ARBA" id="ARBA00023004"/>
    </source>
</evidence>
<evidence type="ECO:0000256" key="3">
    <source>
        <dbReference type="ARBA" id="ARBA00004418"/>
    </source>
</evidence>
<evidence type="ECO:0000256" key="5">
    <source>
        <dbReference type="ARBA" id="ARBA00022485"/>
    </source>
</evidence>
<organism evidence="16 17">
    <name type="scientific">Thermodesulfobacterium geofontis (strain OPF15)</name>
    <dbReference type="NCBI Taxonomy" id="795359"/>
    <lineage>
        <taxon>Bacteria</taxon>
        <taxon>Pseudomonadati</taxon>
        <taxon>Thermodesulfobacteriota</taxon>
        <taxon>Thermodesulfobacteria</taxon>
        <taxon>Thermodesulfobacteriales</taxon>
        <taxon>Thermodesulfobacteriaceae</taxon>
        <taxon>Thermodesulfobacterium</taxon>
    </lineage>
</organism>
<dbReference type="STRING" id="795359.TOPB45_1449"/>
<comment type="cofactor">
    <cofactor evidence="2">
        <name>[4Fe-4S] cluster</name>
        <dbReference type="ChEBI" id="CHEBI:49883"/>
    </cofactor>
</comment>
<dbReference type="FunFam" id="3.40.228.10:FF:000006">
    <property type="entry name" value="Formate dehydrogenase, alpha subunit, selenocysteine-containing"/>
    <property type="match status" value="1"/>
</dbReference>
<dbReference type="InterPro" id="IPR006443">
    <property type="entry name" value="Formate-DH-alph_fdnG"/>
</dbReference>
<dbReference type="FunFam" id="3.40.50.740:FF:000007">
    <property type="entry name" value="Formate dehydrogenase, alpha subunit, selenocysteine-containing"/>
    <property type="match status" value="1"/>
</dbReference>
<dbReference type="eggNOG" id="COG0243">
    <property type="taxonomic scope" value="Bacteria"/>
</dbReference>
<dbReference type="GO" id="GO:0051539">
    <property type="term" value="F:4 iron, 4 sulfur cluster binding"/>
    <property type="evidence" value="ECO:0007669"/>
    <property type="project" value="UniProtKB-KW"/>
</dbReference>
<evidence type="ECO:0000259" key="15">
    <source>
        <dbReference type="PROSITE" id="PS51669"/>
    </source>
</evidence>
<accession>F8C337</accession>
<dbReference type="HOGENOM" id="CLU_000422_1_0_0"/>
<dbReference type="GO" id="GO:0042597">
    <property type="term" value="C:periplasmic space"/>
    <property type="evidence" value="ECO:0007669"/>
    <property type="project" value="UniProtKB-SubCell"/>
</dbReference>
<dbReference type="Gene3D" id="3.40.50.740">
    <property type="match status" value="1"/>
</dbReference>
<evidence type="ECO:0000256" key="13">
    <source>
        <dbReference type="ARBA" id="ARBA00023014"/>
    </source>
</evidence>
<evidence type="ECO:0000256" key="11">
    <source>
        <dbReference type="ARBA" id="ARBA00023002"/>
    </source>
</evidence>
<dbReference type="PANTHER" id="PTHR43598">
    <property type="entry name" value="TUNGSTEN-CONTAINING FORMYLMETHANOFURAN DEHYDROGENASE 2 SUBUNIT B"/>
    <property type="match status" value="1"/>
</dbReference>
<evidence type="ECO:0000256" key="10">
    <source>
        <dbReference type="ARBA" id="ARBA00022933"/>
    </source>
</evidence>
<dbReference type="SUPFAM" id="SSF53706">
    <property type="entry name" value="Formate dehydrogenase/DMSO reductase, domains 1-3"/>
    <property type="match status" value="1"/>
</dbReference>
<dbReference type="Gene3D" id="2.40.40.20">
    <property type="match status" value="1"/>
</dbReference>
<sequence>MDIRLTRRDFLKLSISSLVLSSIGINLEPVKAYAKELKIKDAKETTTICPYCSVGCGIIVYSKGGKVVNTEGDPDHPINEGSLCPKGASLYQLANNPTRVLKPLYRAPYSDKWKEVSWDWALDRIARLVKSTRDKYFIVKNEKGQVVNRVEAIAHLGSAALDNEECYILQKLMRALGLVYIEHQARVCHSPSVPALAESFGRGAMTNQYIDIKNADVILVMGGNPAENHPISMKWILRAKKERGAKLVVVDPKFTRTASQADLYVPIRPGTDIAFLGGLIKYIIDNELYFKDYVVNYTDASFLVDPNFKDTEDLGGVFSGFDPEKRKYDKATWKYQVDENGVIKKDPTLKDPNCVFQLLKKHYSRYTLDTVSAITGAPKEKLLKAYEIIAETGKPNKVATECYAMGWTQHTVGVQNIRTMAIIQLLLGNVGMAGGGINALRGESNVQGSTDMGLLFHILPGYLPTPKASWVDLKTYIEKNTPKTKEPKSLNWWKNRPKYIVSLLKAFYGDNATPENDFCYSYLPKLDDDKQYTWYDLFDAMYKGKIKGFFAWGQNPACSSANAGKVRTALSKLDWLVCVNLWDSETASFWRGPGMDPKKIKTEVFLLPAAASIEKEGSITNSGRIAQWRYKAVEPPGEARPDAEIINELYKRIKALYAKEGGAFPDPILKLNWNYGDKHVDTKLIAKEYNGYFTKDVTVGDKSFKKGTQVPSFVFLQDDGSTACGNWIYSGSYTEEGNMMARREKVDIAGLGLYPKWAWCWPVNRRILYNRASVDPNGNPWDPQRPVIKWDPQAKKWVGDVPDGPQPPLAMEGGVLPFIMKPSGVGTIFGAGLADGPFPTHYEPVESPFENLLYPKVRFNPVARIFKDTPLDKIILGADPKYPYVATTYRVTEHWQTGLMTRNMPWLLELQPQVFVEMSKELAKELGIKSGDKVIVTSPRGKIWAIAIVTERIKPLKIMGHTCHVVGIPWHYGWRWPEDGSGGDSANLLTPPAYDPNTSIQETKCFAVNIKKA</sequence>
<reference evidence="16 17" key="1">
    <citation type="journal article" date="2013" name="Genome Announc.">
        <title>Complete genome sequence of the hyperthermophilic sulfate-reducing bacterium Thermodesulfobacterium geofontis OPF15T.</title>
        <authorList>
            <person name="Elkins J.G."/>
            <person name="Hamilton-Brehm S.D."/>
            <person name="Lucas S."/>
            <person name="Han J."/>
            <person name="Lapidus A."/>
            <person name="Cheng J.F."/>
            <person name="Goodwin L.A."/>
            <person name="Pitluck S."/>
            <person name="Peters L."/>
            <person name="Mikhailova N."/>
            <person name="Davenport K.W."/>
            <person name="Detter J.C."/>
            <person name="Han C.S."/>
            <person name="Tapia R."/>
            <person name="Land M.L."/>
            <person name="Hauser L."/>
            <person name="Kyrpides N.C."/>
            <person name="Ivanova N.N."/>
            <person name="Pagani I."/>
            <person name="Bruce D."/>
            <person name="Woyke T."/>
            <person name="Cottingham R.W."/>
        </authorList>
    </citation>
    <scope>NUCLEOTIDE SEQUENCE [LARGE SCALE GENOMIC DNA]</scope>
    <source>
        <strain evidence="16 17">OPF15</strain>
    </source>
</reference>
<dbReference type="Pfam" id="PF00384">
    <property type="entry name" value="Molybdopterin"/>
    <property type="match status" value="1"/>
</dbReference>
<dbReference type="eggNOG" id="COG3383">
    <property type="taxonomic scope" value="Bacteria"/>
</dbReference>
<keyword evidence="5" id="KW-0004">4Fe-4S</keyword>
<dbReference type="OrthoDB" id="9803192at2"/>
<dbReference type="PIRSF" id="PIRSF036643">
    <property type="entry name" value="FDH_alpha"/>
    <property type="match status" value="1"/>
</dbReference>
<evidence type="ECO:0000313" key="16">
    <source>
        <dbReference type="EMBL" id="AEH23528.1"/>
    </source>
</evidence>
<dbReference type="CDD" id="cd02752">
    <property type="entry name" value="MopB_Formate-Dh-Na-like"/>
    <property type="match status" value="1"/>
</dbReference>
<dbReference type="Pfam" id="PF04879">
    <property type="entry name" value="Molybdop_Fe4S4"/>
    <property type="match status" value="1"/>
</dbReference>
<comment type="subcellular location">
    <subcellularLocation>
        <location evidence="3">Periplasm</location>
    </subcellularLocation>
</comment>
<dbReference type="PANTHER" id="PTHR43598:SF1">
    <property type="entry name" value="FORMATE DEHYDROGENASE-O MAJOR SUBUNIT"/>
    <property type="match status" value="1"/>
</dbReference>